<comment type="subcellular location">
    <subcellularLocation>
        <location evidence="1">Membrane</location>
        <topology evidence="1">Multi-pass membrane protein</topology>
    </subcellularLocation>
</comment>
<protein>
    <recommendedName>
        <fullName evidence="7">Colicin V production protein</fullName>
    </recommendedName>
</protein>
<dbReference type="GO" id="GO:0016020">
    <property type="term" value="C:membrane"/>
    <property type="evidence" value="ECO:0007669"/>
    <property type="project" value="UniProtKB-SubCell"/>
</dbReference>
<keyword evidence="2 5" id="KW-0812">Transmembrane</keyword>
<keyword evidence="4 5" id="KW-0472">Membrane</keyword>
<organism evidence="6">
    <name type="scientific">bioreactor metagenome</name>
    <dbReference type="NCBI Taxonomy" id="1076179"/>
    <lineage>
        <taxon>unclassified sequences</taxon>
        <taxon>metagenomes</taxon>
        <taxon>ecological metagenomes</taxon>
    </lineage>
</organism>
<dbReference type="EMBL" id="VSSQ01004524">
    <property type="protein sequence ID" value="MPM25554.1"/>
    <property type="molecule type" value="Genomic_DNA"/>
</dbReference>
<accession>A0A644YHG7</accession>
<sequence>MNLIDIVILIPIGWGIYKGFSKGFIHELAQIAALVLGVLAGLYLSKWIGGFIAGIFGTNEEHTQLIAFLVAFLGTLVLVFLAARIAENTVKNLSLGIVNRIIGAAFASIKFILILSILINFINSADKHGLFLKKETREGSLLYKPVGAVAPLVMPFIMQVMKEADNDTVSETPIAVED</sequence>
<keyword evidence="3 5" id="KW-1133">Transmembrane helix</keyword>
<evidence type="ECO:0000256" key="5">
    <source>
        <dbReference type="SAM" id="Phobius"/>
    </source>
</evidence>
<dbReference type="InterPro" id="IPR003825">
    <property type="entry name" value="Colicin-V_CvpA"/>
</dbReference>
<gene>
    <name evidence="6" type="ORF">SDC9_72050</name>
</gene>
<dbReference type="Pfam" id="PF02674">
    <property type="entry name" value="Colicin_V"/>
    <property type="match status" value="1"/>
</dbReference>
<dbReference type="PANTHER" id="PTHR37306:SF1">
    <property type="entry name" value="COLICIN V PRODUCTION PROTEIN"/>
    <property type="match status" value="1"/>
</dbReference>
<dbReference type="AlphaFoldDB" id="A0A644YHG7"/>
<evidence type="ECO:0000256" key="2">
    <source>
        <dbReference type="ARBA" id="ARBA00022692"/>
    </source>
</evidence>
<feature type="transmembrane region" description="Helical" evidence="5">
    <location>
        <begin position="24"/>
        <end position="44"/>
    </location>
</feature>
<evidence type="ECO:0000313" key="6">
    <source>
        <dbReference type="EMBL" id="MPM25554.1"/>
    </source>
</evidence>
<proteinExistence type="predicted"/>
<reference evidence="6" key="1">
    <citation type="submission" date="2019-08" db="EMBL/GenBank/DDBJ databases">
        <authorList>
            <person name="Kucharzyk K."/>
            <person name="Murdoch R.W."/>
            <person name="Higgins S."/>
            <person name="Loffler F."/>
        </authorList>
    </citation>
    <scope>NUCLEOTIDE SEQUENCE</scope>
</reference>
<name>A0A644YHG7_9ZZZZ</name>
<evidence type="ECO:0000256" key="4">
    <source>
        <dbReference type="ARBA" id="ARBA00023136"/>
    </source>
</evidence>
<evidence type="ECO:0000256" key="1">
    <source>
        <dbReference type="ARBA" id="ARBA00004141"/>
    </source>
</evidence>
<evidence type="ECO:0008006" key="7">
    <source>
        <dbReference type="Google" id="ProtNLM"/>
    </source>
</evidence>
<evidence type="ECO:0000256" key="3">
    <source>
        <dbReference type="ARBA" id="ARBA00022989"/>
    </source>
</evidence>
<dbReference type="PANTHER" id="PTHR37306">
    <property type="entry name" value="COLICIN V PRODUCTION PROTEIN"/>
    <property type="match status" value="1"/>
</dbReference>
<feature type="transmembrane region" description="Helical" evidence="5">
    <location>
        <begin position="65"/>
        <end position="85"/>
    </location>
</feature>
<comment type="caution">
    <text evidence="6">The sequence shown here is derived from an EMBL/GenBank/DDBJ whole genome shotgun (WGS) entry which is preliminary data.</text>
</comment>
<dbReference type="GO" id="GO:0009403">
    <property type="term" value="P:toxin biosynthetic process"/>
    <property type="evidence" value="ECO:0007669"/>
    <property type="project" value="InterPro"/>
</dbReference>
<feature type="transmembrane region" description="Helical" evidence="5">
    <location>
        <begin position="97"/>
        <end position="121"/>
    </location>
</feature>